<proteinExistence type="predicted"/>
<name>A0A6J5SVS1_9CAUD</name>
<organism evidence="6">
    <name type="scientific">uncultured Caudovirales phage</name>
    <dbReference type="NCBI Taxonomy" id="2100421"/>
    <lineage>
        <taxon>Viruses</taxon>
        <taxon>Duplodnaviria</taxon>
        <taxon>Heunggongvirae</taxon>
        <taxon>Uroviricota</taxon>
        <taxon>Caudoviricetes</taxon>
        <taxon>Peduoviridae</taxon>
        <taxon>Maltschvirus</taxon>
        <taxon>Maltschvirus maltsch</taxon>
    </lineage>
</organism>
<evidence type="ECO:0000256" key="2">
    <source>
        <dbReference type="ARBA" id="ARBA00022741"/>
    </source>
</evidence>
<evidence type="ECO:0000313" key="6">
    <source>
        <dbReference type="EMBL" id="CAB4219435.1"/>
    </source>
</evidence>
<dbReference type="InterPro" id="IPR035421">
    <property type="entry name" value="Terminase_6C"/>
</dbReference>
<keyword evidence="2" id="KW-0547">Nucleotide-binding</keyword>
<dbReference type="Pfam" id="PF03237">
    <property type="entry name" value="Terminase_6N"/>
    <property type="match status" value="1"/>
</dbReference>
<dbReference type="Gene3D" id="3.30.420.280">
    <property type="match status" value="1"/>
</dbReference>
<protein>
    <submittedName>
        <fullName evidence="6">Terminase RNaseH-like domain containing protein</fullName>
    </submittedName>
</protein>
<dbReference type="InterPro" id="IPR027417">
    <property type="entry name" value="P-loop_NTPase"/>
</dbReference>
<evidence type="ECO:0000256" key="1">
    <source>
        <dbReference type="ARBA" id="ARBA00022612"/>
    </source>
</evidence>
<dbReference type="Pfam" id="PF17289">
    <property type="entry name" value="Terminase_6C"/>
    <property type="match status" value="1"/>
</dbReference>
<reference evidence="6" key="1">
    <citation type="submission" date="2020-05" db="EMBL/GenBank/DDBJ databases">
        <authorList>
            <person name="Chiriac C."/>
            <person name="Salcher M."/>
            <person name="Ghai R."/>
            <person name="Kavagutti S V."/>
        </authorList>
    </citation>
    <scope>NUCLEOTIDE SEQUENCE</scope>
</reference>
<keyword evidence="4" id="KW-0231">Viral genome packaging</keyword>
<evidence type="ECO:0000259" key="5">
    <source>
        <dbReference type="Pfam" id="PF17289"/>
    </source>
</evidence>
<evidence type="ECO:0000256" key="4">
    <source>
        <dbReference type="ARBA" id="ARBA00023219"/>
    </source>
</evidence>
<evidence type="ECO:0000256" key="3">
    <source>
        <dbReference type="ARBA" id="ARBA00022840"/>
    </source>
</evidence>
<gene>
    <name evidence="6" type="ORF">UFOVP1619_36</name>
</gene>
<dbReference type="GO" id="GO:0005524">
    <property type="term" value="F:ATP binding"/>
    <property type="evidence" value="ECO:0007669"/>
    <property type="project" value="UniProtKB-KW"/>
</dbReference>
<dbReference type="EMBL" id="LR797479">
    <property type="protein sequence ID" value="CAB4219435.1"/>
    <property type="molecule type" value="Genomic_DNA"/>
</dbReference>
<accession>A0A6J5SVS1</accession>
<dbReference type="Gene3D" id="3.40.50.300">
    <property type="entry name" value="P-loop containing nucleotide triphosphate hydrolases"/>
    <property type="match status" value="1"/>
</dbReference>
<feature type="domain" description="Terminase large subunit gp17-like C-terminal" evidence="5">
    <location>
        <begin position="250"/>
        <end position="352"/>
    </location>
</feature>
<keyword evidence="3" id="KW-0067">ATP-binding</keyword>
<sequence length="447" mass="50083">MIETLPFRPRAWQRPLINDASRDIVAVVHRRAGKTAGLMWRGLKRALTIPRQYPPPRVIHTLPYQVQWDRTGLWDELARAAKGIRGTRVLKSDMRVILPNGGVYQAGGMDRPDSWRGGYADEIIIDEYDDTSAEGQVTAILPMLSDHNGTLVRSGTPKGLGQLKAAFDRAKDDPLASVYLLRYQDTGIIGDDIIARMRASMSEEEFAQEYECSFDAPNSGAFWAHQVRMAEVEGRIRTVDYDQAVPVYTAWDIGHHDDTAIWWYQVVGAEIHVIDFWSASGSTPEFVANLVNARGYRYAKHYLPHDGRAKTFASGGRSVLEQLAAMMGGLGMFEIVPDIGVQDGIQAVRTMLPMVWFDEEFTRPGVNALRNYRRKFNSDTGAFMMTPLHDWSSHAADAFRMMAVMWAPEKKAIEPNAGSVLMVGPENKATLNDMWAIHSAAQKRGRV</sequence>
<keyword evidence="1" id="KW-1188">Viral release from host cell</keyword>